<evidence type="ECO:0000313" key="1">
    <source>
        <dbReference type="EMBL" id="RNA31524.1"/>
    </source>
</evidence>
<sequence length="368" mass="42607">MSPVIILQEFKFEKGKIHDVNFFSTKKSIRIESSDLTELVQANKIQSLKFYGIVWSNLSKLEKDYLLPDSVEKLIFYCNQIDFIKTDFFYKFKNLSMVVLNYNQIKTIEIIKFDSNSISDLNFNHNKLTTFRIIYFGNSKSHKNFKINLAYNYLENFPNVFGNLASVPYLSIEFQRNNTIFNNSIKSYDVDKNFTKIGNLIMENYTDLDTLKCFKEFYSVNKIFIDNSLVTFENELGKEECLDKFFPEISNDSITNMTSNNTTISTGINYTITSSNKMNTLISFELSQIASTKWAGCTPRFPQVHYPNPDPPVVSEVMQEDCPANKFKNGYDAFRSTFSIRNYFSMCYVQGATIGDLLVGHLRKLVLL</sequence>
<keyword evidence="2" id="KW-1185">Reference proteome</keyword>
<dbReference type="Proteomes" id="UP000276133">
    <property type="component" value="Unassembled WGS sequence"/>
</dbReference>
<organism evidence="1 2">
    <name type="scientific">Brachionus plicatilis</name>
    <name type="common">Marine rotifer</name>
    <name type="synonym">Brachionus muelleri</name>
    <dbReference type="NCBI Taxonomy" id="10195"/>
    <lineage>
        <taxon>Eukaryota</taxon>
        <taxon>Metazoa</taxon>
        <taxon>Spiralia</taxon>
        <taxon>Gnathifera</taxon>
        <taxon>Rotifera</taxon>
        <taxon>Eurotatoria</taxon>
        <taxon>Monogononta</taxon>
        <taxon>Pseudotrocha</taxon>
        <taxon>Ploima</taxon>
        <taxon>Brachionidae</taxon>
        <taxon>Brachionus</taxon>
    </lineage>
</organism>
<protein>
    <submittedName>
        <fullName evidence="1">Uncharacterized protein</fullName>
    </submittedName>
</protein>
<comment type="caution">
    <text evidence="1">The sequence shown here is derived from an EMBL/GenBank/DDBJ whole genome shotgun (WGS) entry which is preliminary data.</text>
</comment>
<evidence type="ECO:0000313" key="2">
    <source>
        <dbReference type="Proteomes" id="UP000276133"/>
    </source>
</evidence>
<dbReference type="SUPFAM" id="SSF52058">
    <property type="entry name" value="L domain-like"/>
    <property type="match status" value="1"/>
</dbReference>
<gene>
    <name evidence="1" type="ORF">BpHYR1_041489</name>
</gene>
<reference evidence="1 2" key="1">
    <citation type="journal article" date="2018" name="Sci. Rep.">
        <title>Genomic signatures of local adaptation to the degree of environmental predictability in rotifers.</title>
        <authorList>
            <person name="Franch-Gras L."/>
            <person name="Hahn C."/>
            <person name="Garcia-Roger E.M."/>
            <person name="Carmona M.J."/>
            <person name="Serra M."/>
            <person name="Gomez A."/>
        </authorList>
    </citation>
    <scope>NUCLEOTIDE SEQUENCE [LARGE SCALE GENOMIC DNA]</scope>
    <source>
        <strain evidence="1">HYR1</strain>
    </source>
</reference>
<dbReference type="InterPro" id="IPR032675">
    <property type="entry name" value="LRR_dom_sf"/>
</dbReference>
<dbReference type="EMBL" id="REGN01001931">
    <property type="protein sequence ID" value="RNA31524.1"/>
    <property type="molecule type" value="Genomic_DNA"/>
</dbReference>
<name>A0A3M7S6S1_BRAPC</name>
<dbReference type="OrthoDB" id="10238327at2759"/>
<accession>A0A3M7S6S1</accession>
<dbReference type="Gene3D" id="3.80.10.10">
    <property type="entry name" value="Ribonuclease Inhibitor"/>
    <property type="match status" value="1"/>
</dbReference>
<dbReference type="AlphaFoldDB" id="A0A3M7S6S1"/>
<proteinExistence type="predicted"/>